<sequence length="92" mass="10033">MGSKVLISFLLLACLISHTVSEQNANSDHNQLGANGDDDRRKVNGDGKEVFAEPTAIDPVTSERCCPQVMKPIVLTAKPRYKWIVVPPLSVT</sequence>
<dbReference type="EnsemblMetazoa" id="ENSAATROPT002677">
    <property type="protein sequence ID" value="ENSAATROPP002573"/>
    <property type="gene ID" value="ENSAATROPG002118"/>
</dbReference>
<dbReference type="AlphaFoldDB" id="A0AAG5CVN3"/>
<proteinExistence type="predicted"/>
<feature type="chain" id="PRO_5042473527" evidence="2">
    <location>
        <begin position="22"/>
        <end position="92"/>
    </location>
</feature>
<evidence type="ECO:0000313" key="4">
    <source>
        <dbReference type="Proteomes" id="UP000075880"/>
    </source>
</evidence>
<feature type="compositionally biased region" description="Basic and acidic residues" evidence="1">
    <location>
        <begin position="37"/>
        <end position="48"/>
    </location>
</feature>
<protein>
    <submittedName>
        <fullName evidence="3">Uncharacterized protein</fullName>
    </submittedName>
</protein>
<accession>A0AAG5CVN3</accession>
<name>A0AAG5CVN3_ANOAO</name>
<dbReference type="Proteomes" id="UP000075880">
    <property type="component" value="Unassembled WGS sequence"/>
</dbReference>
<feature type="signal peptide" evidence="2">
    <location>
        <begin position="1"/>
        <end position="21"/>
    </location>
</feature>
<reference evidence="3" key="1">
    <citation type="submission" date="2024-04" db="UniProtKB">
        <authorList>
            <consortium name="EnsemblMetazoa"/>
        </authorList>
    </citation>
    <scope>IDENTIFICATION</scope>
    <source>
        <strain evidence="3">EBRO</strain>
    </source>
</reference>
<keyword evidence="2" id="KW-0732">Signal</keyword>
<organism evidence="3 4">
    <name type="scientific">Anopheles atroparvus</name>
    <name type="common">European mosquito</name>
    <dbReference type="NCBI Taxonomy" id="41427"/>
    <lineage>
        <taxon>Eukaryota</taxon>
        <taxon>Metazoa</taxon>
        <taxon>Ecdysozoa</taxon>
        <taxon>Arthropoda</taxon>
        <taxon>Hexapoda</taxon>
        <taxon>Insecta</taxon>
        <taxon>Pterygota</taxon>
        <taxon>Neoptera</taxon>
        <taxon>Endopterygota</taxon>
        <taxon>Diptera</taxon>
        <taxon>Nematocera</taxon>
        <taxon>Culicoidea</taxon>
        <taxon>Culicidae</taxon>
        <taxon>Anophelinae</taxon>
        <taxon>Anopheles</taxon>
    </lineage>
</organism>
<keyword evidence="4" id="KW-1185">Reference proteome</keyword>
<feature type="compositionally biased region" description="Polar residues" evidence="1">
    <location>
        <begin position="24"/>
        <end position="33"/>
    </location>
</feature>
<feature type="region of interest" description="Disordered" evidence="1">
    <location>
        <begin position="24"/>
        <end position="48"/>
    </location>
</feature>
<evidence type="ECO:0000256" key="2">
    <source>
        <dbReference type="SAM" id="SignalP"/>
    </source>
</evidence>
<evidence type="ECO:0000256" key="1">
    <source>
        <dbReference type="SAM" id="MobiDB-lite"/>
    </source>
</evidence>
<evidence type="ECO:0000313" key="3">
    <source>
        <dbReference type="EnsemblMetazoa" id="ENSAATROPP002573"/>
    </source>
</evidence>